<evidence type="ECO:0000259" key="3">
    <source>
        <dbReference type="Pfam" id="PF07596"/>
    </source>
</evidence>
<dbReference type="InterPro" id="IPR011453">
    <property type="entry name" value="DUF1559"/>
</dbReference>
<dbReference type="HOGENOM" id="CLU_816002_0_0_0"/>
<accession>I0IJ43</accession>
<keyword evidence="2" id="KW-1133">Transmembrane helix</keyword>
<dbReference type="NCBIfam" id="TIGR02532">
    <property type="entry name" value="IV_pilin_GFxxxE"/>
    <property type="match status" value="1"/>
</dbReference>
<evidence type="ECO:0000256" key="2">
    <source>
        <dbReference type="SAM" id="Phobius"/>
    </source>
</evidence>
<dbReference type="InterPro" id="IPR012902">
    <property type="entry name" value="N_methyl_site"/>
</dbReference>
<dbReference type="eggNOG" id="COG2165">
    <property type="taxonomic scope" value="Bacteria"/>
</dbReference>
<dbReference type="InterPro" id="IPR045584">
    <property type="entry name" value="Pilin-like"/>
</dbReference>
<dbReference type="Proteomes" id="UP000007881">
    <property type="component" value="Chromosome"/>
</dbReference>
<dbReference type="KEGG" id="phm:PSMK_31220"/>
<keyword evidence="2" id="KW-0812">Transmembrane</keyword>
<feature type="region of interest" description="Disordered" evidence="1">
    <location>
        <begin position="125"/>
        <end position="150"/>
    </location>
</feature>
<feature type="transmembrane region" description="Helical" evidence="2">
    <location>
        <begin position="12"/>
        <end position="35"/>
    </location>
</feature>
<keyword evidence="5" id="KW-1185">Reference proteome</keyword>
<organism evidence="4 5">
    <name type="scientific">Phycisphaera mikurensis (strain NBRC 102666 / KCTC 22515 / FYK2301M01)</name>
    <dbReference type="NCBI Taxonomy" id="1142394"/>
    <lineage>
        <taxon>Bacteria</taxon>
        <taxon>Pseudomonadati</taxon>
        <taxon>Planctomycetota</taxon>
        <taxon>Phycisphaerae</taxon>
        <taxon>Phycisphaerales</taxon>
        <taxon>Phycisphaeraceae</taxon>
        <taxon>Phycisphaera</taxon>
    </lineage>
</organism>
<dbReference type="AlphaFoldDB" id="I0IJ43"/>
<gene>
    <name evidence="4" type="ordered locus">PSMK_31220</name>
</gene>
<dbReference type="OrthoDB" id="277694at2"/>
<name>I0IJ43_PHYMF</name>
<protein>
    <recommendedName>
        <fullName evidence="3">DUF1559 domain-containing protein</fullName>
    </recommendedName>
</protein>
<feature type="region of interest" description="Disordered" evidence="1">
    <location>
        <begin position="274"/>
        <end position="299"/>
    </location>
</feature>
<dbReference type="SUPFAM" id="SSF54523">
    <property type="entry name" value="Pili subunits"/>
    <property type="match status" value="1"/>
</dbReference>
<evidence type="ECO:0000313" key="4">
    <source>
        <dbReference type="EMBL" id="BAM05281.1"/>
    </source>
</evidence>
<evidence type="ECO:0000313" key="5">
    <source>
        <dbReference type="Proteomes" id="UP000007881"/>
    </source>
</evidence>
<keyword evidence="2" id="KW-0472">Membrane</keyword>
<dbReference type="Gene3D" id="3.30.700.10">
    <property type="entry name" value="Glycoprotein, Type 4 Pilin"/>
    <property type="match status" value="1"/>
</dbReference>
<dbReference type="PANTHER" id="PTHR30093:SF2">
    <property type="entry name" value="TYPE II SECRETION SYSTEM PROTEIN H"/>
    <property type="match status" value="1"/>
</dbReference>
<dbReference type="PANTHER" id="PTHR30093">
    <property type="entry name" value="GENERAL SECRETION PATHWAY PROTEIN G"/>
    <property type="match status" value="1"/>
</dbReference>
<dbReference type="Pfam" id="PF07596">
    <property type="entry name" value="SBP_bac_10"/>
    <property type="match status" value="1"/>
</dbReference>
<evidence type="ECO:0000256" key="1">
    <source>
        <dbReference type="SAM" id="MobiDB-lite"/>
    </source>
</evidence>
<dbReference type="STRING" id="1142394.PSMK_31220"/>
<proteinExistence type="predicted"/>
<feature type="compositionally biased region" description="Basic and acidic residues" evidence="1">
    <location>
        <begin position="141"/>
        <end position="150"/>
    </location>
</feature>
<feature type="domain" description="DUF1559" evidence="3">
    <location>
        <begin position="34"/>
        <end position="94"/>
    </location>
</feature>
<dbReference type="EMBL" id="AP012338">
    <property type="protein sequence ID" value="BAM05281.1"/>
    <property type="molecule type" value="Genomic_DNA"/>
</dbReference>
<sequence length="340" mass="36949">MIRRTGPAFTLIELLVVISIIALLIGILLPALGAARGAARSSVCSSNLRQVGIAMTTYNAESKDHYPASYVYPTSTWNGTGGGRPFRWNLTDQVSAGISSTGYVHWSFALIDSDTLGQEGFQCPELEEGGHPATNPAPGFERADQTREVPSVDRQVNRLAYAANELIIPRNKFNDKAFGKERNNRFVKASELRAASNEILATELFENFDRIKNGAGNISKSHRSLNPIQSISGGAGNPTGYARDQVIRDIRGAGDPDRYGLADYDDLLQNSPTPNITSEPMNAVGRHHPGDNGPSGGGTANFVYADGHVETTGVAYTLANKKWGERFYSLTGNQQIRYQW</sequence>
<dbReference type="RefSeq" id="WP_014438485.1">
    <property type="nucleotide sequence ID" value="NC_017080.1"/>
</dbReference>
<reference evidence="4 5" key="1">
    <citation type="submission" date="2012-02" db="EMBL/GenBank/DDBJ databases">
        <title>Complete genome sequence of Phycisphaera mikurensis NBRC 102666.</title>
        <authorList>
            <person name="Ankai A."/>
            <person name="Hosoyama A."/>
            <person name="Terui Y."/>
            <person name="Sekine M."/>
            <person name="Fukai R."/>
            <person name="Kato Y."/>
            <person name="Nakamura S."/>
            <person name="Yamada-Narita S."/>
            <person name="Kawakoshi A."/>
            <person name="Fukunaga Y."/>
            <person name="Yamazaki S."/>
            <person name="Fujita N."/>
        </authorList>
    </citation>
    <scope>NUCLEOTIDE SEQUENCE [LARGE SCALE GENOMIC DNA]</scope>
    <source>
        <strain evidence="5">NBRC 102666 / KCTC 22515 / FYK2301M01</strain>
    </source>
</reference>